<accession>A0A3M8DDF1</accession>
<dbReference type="InterPro" id="IPR050640">
    <property type="entry name" value="Bact_2-comp_sensor_kinase"/>
</dbReference>
<feature type="domain" description="Histidine kinase/HSP90-like ATPase" evidence="2">
    <location>
        <begin position="150"/>
        <end position="260"/>
    </location>
</feature>
<dbReference type="InterPro" id="IPR010559">
    <property type="entry name" value="Sig_transdc_His_kin_internal"/>
</dbReference>
<reference evidence="3 4" key="1">
    <citation type="submission" date="2018-10" db="EMBL/GenBank/DDBJ databases">
        <title>Phylogenomics of Brevibacillus.</title>
        <authorList>
            <person name="Dunlap C."/>
        </authorList>
    </citation>
    <scope>NUCLEOTIDE SEQUENCE [LARGE SCALE GENOMIC DNA]</scope>
    <source>
        <strain evidence="3 4">JCM 15085</strain>
    </source>
</reference>
<dbReference type="InterPro" id="IPR036890">
    <property type="entry name" value="HATPase_C_sf"/>
</dbReference>
<dbReference type="SMART" id="SM00387">
    <property type="entry name" value="HATPase_c"/>
    <property type="match status" value="1"/>
</dbReference>
<keyword evidence="3" id="KW-0808">Transferase</keyword>
<keyword evidence="1" id="KW-0472">Membrane</keyword>
<evidence type="ECO:0000259" key="2">
    <source>
        <dbReference type="SMART" id="SM00387"/>
    </source>
</evidence>
<organism evidence="3 4">
    <name type="scientific">Brevibacillus panacihumi</name>
    <dbReference type="NCBI Taxonomy" id="497735"/>
    <lineage>
        <taxon>Bacteria</taxon>
        <taxon>Bacillati</taxon>
        <taxon>Bacillota</taxon>
        <taxon>Bacilli</taxon>
        <taxon>Bacillales</taxon>
        <taxon>Paenibacillaceae</taxon>
        <taxon>Brevibacillus</taxon>
    </lineage>
</organism>
<name>A0A3M8DDF1_9BACL</name>
<dbReference type="GO" id="GO:0000155">
    <property type="term" value="F:phosphorelay sensor kinase activity"/>
    <property type="evidence" value="ECO:0007669"/>
    <property type="project" value="InterPro"/>
</dbReference>
<dbReference type="Pfam" id="PF02518">
    <property type="entry name" value="HATPase_c"/>
    <property type="match status" value="1"/>
</dbReference>
<dbReference type="Pfam" id="PF06580">
    <property type="entry name" value="His_kinase"/>
    <property type="match status" value="1"/>
</dbReference>
<evidence type="ECO:0000256" key="1">
    <source>
        <dbReference type="SAM" id="Phobius"/>
    </source>
</evidence>
<proteinExistence type="predicted"/>
<sequence>MAMIVSQSAFTFLIVYGIVGGVVGLTTLVLVLFWEKEVEYLKVEKRKTDLEVLLIESQLSNLTSQIQPHFLFNGLNTVTSLIRIGKYEEATEAIHGISSLLRYTLRADSDLISIDEEVNTVMMYLKIQKLRFGPRLRWHVDIEERLRPFKIPIFLIQALVENACKYGIEPLAEDGEISIRIWHTAGSLQIEIYNNGPGIDQEIVEHFNLWKEQGTSAERIGIGFKNTQKRLQHYFPNRGDLQVVPSVEGSRFVITIKEVVL</sequence>
<protein>
    <submittedName>
        <fullName evidence="3">Sensor histidine kinase</fullName>
    </submittedName>
</protein>
<evidence type="ECO:0000313" key="3">
    <source>
        <dbReference type="EMBL" id="RNB85609.1"/>
    </source>
</evidence>
<evidence type="ECO:0000313" key="4">
    <source>
        <dbReference type="Proteomes" id="UP000281915"/>
    </source>
</evidence>
<comment type="caution">
    <text evidence="3">The sequence shown here is derived from an EMBL/GenBank/DDBJ whole genome shotgun (WGS) entry which is preliminary data.</text>
</comment>
<dbReference type="SUPFAM" id="SSF55874">
    <property type="entry name" value="ATPase domain of HSP90 chaperone/DNA topoisomerase II/histidine kinase"/>
    <property type="match status" value="1"/>
</dbReference>
<dbReference type="PANTHER" id="PTHR34220">
    <property type="entry name" value="SENSOR HISTIDINE KINASE YPDA"/>
    <property type="match status" value="1"/>
</dbReference>
<keyword evidence="3" id="KW-0418">Kinase</keyword>
<keyword evidence="1" id="KW-0812">Transmembrane</keyword>
<gene>
    <name evidence="3" type="ORF">EDM58_03535</name>
</gene>
<dbReference type="EMBL" id="RHHT01000003">
    <property type="protein sequence ID" value="RNB85609.1"/>
    <property type="molecule type" value="Genomic_DNA"/>
</dbReference>
<keyword evidence="1" id="KW-1133">Transmembrane helix</keyword>
<dbReference type="GO" id="GO:0016020">
    <property type="term" value="C:membrane"/>
    <property type="evidence" value="ECO:0007669"/>
    <property type="project" value="InterPro"/>
</dbReference>
<dbReference type="AlphaFoldDB" id="A0A3M8DDF1"/>
<feature type="transmembrane region" description="Helical" evidence="1">
    <location>
        <begin position="12"/>
        <end position="34"/>
    </location>
</feature>
<dbReference type="Gene3D" id="3.30.565.10">
    <property type="entry name" value="Histidine kinase-like ATPase, C-terminal domain"/>
    <property type="match status" value="1"/>
</dbReference>
<dbReference type="PANTHER" id="PTHR34220:SF7">
    <property type="entry name" value="SENSOR HISTIDINE KINASE YPDA"/>
    <property type="match status" value="1"/>
</dbReference>
<dbReference type="InterPro" id="IPR003594">
    <property type="entry name" value="HATPase_dom"/>
</dbReference>
<dbReference type="Proteomes" id="UP000281915">
    <property type="component" value="Unassembled WGS sequence"/>
</dbReference>